<dbReference type="GO" id="GO:0032259">
    <property type="term" value="P:methylation"/>
    <property type="evidence" value="ECO:0007669"/>
    <property type="project" value="UniProtKB-KW"/>
</dbReference>
<gene>
    <name evidence="8" type="primary">SUVH4_2</name>
    <name evidence="8" type="ORF">CK203_044859</name>
</gene>
<feature type="domain" description="YDG" evidence="7">
    <location>
        <begin position="1"/>
        <end position="64"/>
    </location>
</feature>
<dbReference type="PROSITE" id="PS50867">
    <property type="entry name" value="PRE_SET"/>
    <property type="match status" value="1"/>
</dbReference>
<dbReference type="GO" id="GO:0000775">
    <property type="term" value="C:chromosome, centromeric region"/>
    <property type="evidence" value="ECO:0007669"/>
    <property type="project" value="UniProtKB-SubCell"/>
</dbReference>
<evidence type="ECO:0000256" key="1">
    <source>
        <dbReference type="ARBA" id="ARBA00004584"/>
    </source>
</evidence>
<evidence type="ECO:0000259" key="7">
    <source>
        <dbReference type="PROSITE" id="PS51015"/>
    </source>
</evidence>
<dbReference type="InterPro" id="IPR046341">
    <property type="entry name" value="SET_dom_sf"/>
</dbReference>
<evidence type="ECO:0000259" key="5">
    <source>
        <dbReference type="PROSITE" id="PS50280"/>
    </source>
</evidence>
<protein>
    <submittedName>
        <fullName evidence="8">Histone-lysine N-methyltransferase, H3 lysine-9 specific SUVH4</fullName>
    </submittedName>
</protein>
<dbReference type="PANTHER" id="PTHR45660:SF94">
    <property type="entry name" value="HISTONE-LYSINE N-METHYLTRANSFERASE, H3 LYSINE-9 SPECIFIC SUVH4"/>
    <property type="match status" value="1"/>
</dbReference>
<keyword evidence="8" id="KW-0489">Methyltransferase</keyword>
<evidence type="ECO:0000313" key="9">
    <source>
        <dbReference type="Proteomes" id="UP000288805"/>
    </source>
</evidence>
<dbReference type="SUPFAM" id="SSF82199">
    <property type="entry name" value="SET domain"/>
    <property type="match status" value="1"/>
</dbReference>
<reference evidence="8 9" key="1">
    <citation type="journal article" date="2018" name="PLoS Genet.">
        <title>Population sequencing reveals clonal diversity and ancestral inbreeding in the grapevine cultivar Chardonnay.</title>
        <authorList>
            <person name="Roach M.J."/>
            <person name="Johnson D.L."/>
            <person name="Bohlmann J."/>
            <person name="van Vuuren H.J."/>
            <person name="Jones S.J."/>
            <person name="Pretorius I.S."/>
            <person name="Schmidt S.A."/>
            <person name="Borneman A.R."/>
        </authorList>
    </citation>
    <scope>NUCLEOTIDE SEQUENCE [LARGE SCALE GENOMIC DNA]</scope>
    <source>
        <strain evidence="9">cv. Chardonnay</strain>
        <tissue evidence="8">Leaf</tissue>
    </source>
</reference>
<dbReference type="InterPro" id="IPR015947">
    <property type="entry name" value="PUA-like_sf"/>
</dbReference>
<keyword evidence="2" id="KW-0158">Chromosome</keyword>
<evidence type="ECO:0000313" key="8">
    <source>
        <dbReference type="EMBL" id="RVW78056.1"/>
    </source>
</evidence>
<dbReference type="InterPro" id="IPR007728">
    <property type="entry name" value="Pre-SET_dom"/>
</dbReference>
<dbReference type="PANTHER" id="PTHR45660">
    <property type="entry name" value="HISTONE-LYSINE N-METHYLTRANSFERASE SETMAR"/>
    <property type="match status" value="1"/>
</dbReference>
<dbReference type="GO" id="GO:0042054">
    <property type="term" value="F:histone methyltransferase activity"/>
    <property type="evidence" value="ECO:0007669"/>
    <property type="project" value="InterPro"/>
</dbReference>
<comment type="caution">
    <text evidence="8">The sequence shown here is derived from an EMBL/GenBank/DDBJ whole genome shotgun (WGS) entry which is preliminary data.</text>
</comment>
<dbReference type="Proteomes" id="UP000288805">
    <property type="component" value="Unassembled WGS sequence"/>
</dbReference>
<dbReference type="InterPro" id="IPR036987">
    <property type="entry name" value="SRA-YDG_sf"/>
</dbReference>
<organism evidence="8 9">
    <name type="scientific">Vitis vinifera</name>
    <name type="common">Grape</name>
    <dbReference type="NCBI Taxonomy" id="29760"/>
    <lineage>
        <taxon>Eukaryota</taxon>
        <taxon>Viridiplantae</taxon>
        <taxon>Streptophyta</taxon>
        <taxon>Embryophyta</taxon>
        <taxon>Tracheophyta</taxon>
        <taxon>Spermatophyta</taxon>
        <taxon>Magnoliopsida</taxon>
        <taxon>eudicotyledons</taxon>
        <taxon>Gunneridae</taxon>
        <taxon>Pentapetalae</taxon>
        <taxon>rosids</taxon>
        <taxon>Vitales</taxon>
        <taxon>Vitaceae</taxon>
        <taxon>Viteae</taxon>
        <taxon>Vitis</taxon>
    </lineage>
</organism>
<dbReference type="GO" id="GO:0008270">
    <property type="term" value="F:zinc ion binding"/>
    <property type="evidence" value="ECO:0007669"/>
    <property type="project" value="InterPro"/>
</dbReference>
<sequence length="513" mass="58273">MCLFPFQNSMEQLVPVRVIRGHKFRDTYPRKVYTYDGLYMVDILDMLQVTVEEDSVFWKEGEDGLFKVKKAYSVLANTEGAEFPHCNVWVDRVPTKIAFFAWEAAWGKVLTLDRLQRRGWQFPNRCFLCGCEEETINHILIHCTVVKGLWDIILVLCGVQWVFPKSVKEINEYWEEKGISGFIVFKYKLDRFGGQPKASSKVVSRFHFVLPVLFSNKKSSSRAPSAKDELVCKDIAKGQEKLRIPVINEVDNHRGALEGKFSYLMIWFTYSNSLKVADNVILPPNAAGCNCKGKCTNPMSCSCAERNGSSFPYVLENGNRLLFEPKDVVFECGPNCGCGPNCLNRTSQQGIKYHLEVFRTKEKGWGVRTLDFIPSGSPVCEYIGELKRTKDINDVFDNDYIFEIDCWQTMHGIGGREKRLKDVQIPVHNNVDNIDDMPEYCIDARKTGSVSRFVNHSCEPNLFVQCVLSSHHDLELAQVVLFAAENITPSQLIHLCAAVAADLSLHVSVWGCK</sequence>
<dbReference type="PROSITE" id="PS51015">
    <property type="entry name" value="YDG"/>
    <property type="match status" value="1"/>
</dbReference>
<evidence type="ECO:0000259" key="6">
    <source>
        <dbReference type="PROSITE" id="PS50867"/>
    </source>
</evidence>
<dbReference type="Pfam" id="PF00856">
    <property type="entry name" value="SET"/>
    <property type="match status" value="1"/>
</dbReference>
<dbReference type="Pfam" id="PF05033">
    <property type="entry name" value="Pre-SET"/>
    <property type="match status" value="1"/>
</dbReference>
<name>A0A438H0G3_VITVI</name>
<evidence type="ECO:0000256" key="4">
    <source>
        <dbReference type="PROSITE-ProRule" id="PRU00358"/>
    </source>
</evidence>
<evidence type="ECO:0000256" key="2">
    <source>
        <dbReference type="ARBA" id="ARBA00022454"/>
    </source>
</evidence>
<dbReference type="InterPro" id="IPR001214">
    <property type="entry name" value="SET_dom"/>
</dbReference>
<dbReference type="InterPro" id="IPR051357">
    <property type="entry name" value="H3K9_HMTase_SUVAR3-9"/>
</dbReference>
<feature type="domain" description="SET" evidence="5">
    <location>
        <begin position="353"/>
        <end position="498"/>
    </location>
</feature>
<dbReference type="Gene3D" id="2.170.270.10">
    <property type="entry name" value="SET domain"/>
    <property type="match status" value="1"/>
</dbReference>
<keyword evidence="8" id="KW-0808">Transferase</keyword>
<dbReference type="InterPro" id="IPR003105">
    <property type="entry name" value="SRA_YDG"/>
</dbReference>
<dbReference type="SMART" id="SM00468">
    <property type="entry name" value="PreSET"/>
    <property type="match status" value="1"/>
</dbReference>
<dbReference type="AlphaFoldDB" id="A0A438H0G3"/>
<dbReference type="SUPFAM" id="SSF88697">
    <property type="entry name" value="PUA domain-like"/>
    <property type="match status" value="2"/>
</dbReference>
<dbReference type="EMBL" id="QGNW01000303">
    <property type="protein sequence ID" value="RVW78056.1"/>
    <property type="molecule type" value="Genomic_DNA"/>
</dbReference>
<comment type="subcellular location">
    <subcellularLocation>
        <location evidence="1">Chromosome</location>
        <location evidence="1">Centromere</location>
    </subcellularLocation>
    <subcellularLocation>
        <location evidence="4">Nucleus</location>
    </subcellularLocation>
</comment>
<dbReference type="InterPro" id="IPR026960">
    <property type="entry name" value="RVT-Znf"/>
</dbReference>
<dbReference type="Pfam" id="PF13966">
    <property type="entry name" value="zf-RVT"/>
    <property type="match status" value="1"/>
</dbReference>
<proteinExistence type="predicted"/>
<keyword evidence="3 4" id="KW-0539">Nucleus</keyword>
<dbReference type="GO" id="GO:0005634">
    <property type="term" value="C:nucleus"/>
    <property type="evidence" value="ECO:0007669"/>
    <property type="project" value="UniProtKB-SubCell"/>
</dbReference>
<dbReference type="Gene3D" id="2.30.280.10">
    <property type="entry name" value="SRA-YDG"/>
    <property type="match status" value="1"/>
</dbReference>
<dbReference type="SMART" id="SM00317">
    <property type="entry name" value="SET"/>
    <property type="match status" value="1"/>
</dbReference>
<accession>A0A438H0G3</accession>
<evidence type="ECO:0000256" key="3">
    <source>
        <dbReference type="ARBA" id="ARBA00023242"/>
    </source>
</evidence>
<dbReference type="PROSITE" id="PS50280">
    <property type="entry name" value="SET"/>
    <property type="match status" value="1"/>
</dbReference>
<feature type="domain" description="Pre-SET" evidence="6">
    <location>
        <begin position="287"/>
        <end position="350"/>
    </location>
</feature>